<keyword evidence="2" id="KW-1185">Reference proteome</keyword>
<reference evidence="2" key="1">
    <citation type="journal article" date="2019" name="Int. J. Syst. Evol. Microbiol.">
        <title>The Global Catalogue of Microorganisms (GCM) 10K type strain sequencing project: providing services to taxonomists for standard genome sequencing and annotation.</title>
        <authorList>
            <consortium name="The Broad Institute Genomics Platform"/>
            <consortium name="The Broad Institute Genome Sequencing Center for Infectious Disease"/>
            <person name="Wu L."/>
            <person name="Ma J."/>
        </authorList>
    </citation>
    <scope>NUCLEOTIDE SEQUENCE [LARGE SCALE GENOMIC DNA]</scope>
    <source>
        <strain evidence="2">JCM 13002</strain>
    </source>
</reference>
<accession>A0ABP4E4T3</accession>
<name>A0ABP4E4T3_9ACTN</name>
<dbReference type="RefSeq" id="WP_344624019.1">
    <property type="nucleotide sequence ID" value="NZ_BAAALD010000023.1"/>
</dbReference>
<evidence type="ECO:0000313" key="1">
    <source>
        <dbReference type="EMBL" id="GAA1083872.1"/>
    </source>
</evidence>
<sequence>MSEPTVREQAVGLLRAGVPNAEVARRLGVPPGTVAWWKHRENARRGELPGRKRSTCPHCHGDPLDTAAYCHLLGLYLGDGHILHPPRQRAPHLTVTCDDRWPGVMDSVERAMRRVLPNNSPCRVRREGCHDVKVYSTHLVCHFPQHGPGRKHERRIVLEPWQQAAVDAHPWELLRGLLHSDGCRITNWATRMVGGTVRRHEYPRWFFTNTSADIRRIFTDTLDAVGVEWRASAPRPRGQVNVSVARRASVALVDAHVGPKW</sequence>
<organism evidence="1 2">
    <name type="scientific">Kitasatospora arboriphila</name>
    <dbReference type="NCBI Taxonomy" id="258052"/>
    <lineage>
        <taxon>Bacteria</taxon>
        <taxon>Bacillati</taxon>
        <taxon>Actinomycetota</taxon>
        <taxon>Actinomycetes</taxon>
        <taxon>Kitasatosporales</taxon>
        <taxon>Streptomycetaceae</taxon>
        <taxon>Kitasatospora</taxon>
    </lineage>
</organism>
<comment type="caution">
    <text evidence="1">The sequence shown here is derived from an EMBL/GenBank/DDBJ whole genome shotgun (WGS) entry which is preliminary data.</text>
</comment>
<dbReference type="EMBL" id="BAAALD010000023">
    <property type="protein sequence ID" value="GAA1083872.1"/>
    <property type="molecule type" value="Genomic_DNA"/>
</dbReference>
<protein>
    <recommendedName>
        <fullName evidence="3">Helix-turn-helix domain-containing protein</fullName>
    </recommendedName>
</protein>
<dbReference type="InterPro" id="IPR009057">
    <property type="entry name" value="Homeodomain-like_sf"/>
</dbReference>
<evidence type="ECO:0000313" key="2">
    <source>
        <dbReference type="Proteomes" id="UP001499987"/>
    </source>
</evidence>
<dbReference type="Proteomes" id="UP001499987">
    <property type="component" value="Unassembled WGS sequence"/>
</dbReference>
<dbReference type="SUPFAM" id="SSF46689">
    <property type="entry name" value="Homeodomain-like"/>
    <property type="match status" value="1"/>
</dbReference>
<dbReference type="InterPro" id="IPR027434">
    <property type="entry name" value="Homing_endonucl"/>
</dbReference>
<dbReference type="Gene3D" id="3.10.28.10">
    <property type="entry name" value="Homing endonucleases"/>
    <property type="match status" value="1"/>
</dbReference>
<gene>
    <name evidence="1" type="ORF">GCM10009663_29230</name>
</gene>
<evidence type="ECO:0008006" key="3">
    <source>
        <dbReference type="Google" id="ProtNLM"/>
    </source>
</evidence>
<proteinExistence type="predicted"/>